<feature type="transmembrane region" description="Helical" evidence="1">
    <location>
        <begin position="12"/>
        <end position="33"/>
    </location>
</feature>
<dbReference type="Proteomes" id="UP001259982">
    <property type="component" value="Unassembled WGS sequence"/>
</dbReference>
<evidence type="ECO:0000313" key="4">
    <source>
        <dbReference type="Proteomes" id="UP001259982"/>
    </source>
</evidence>
<reference evidence="3 4" key="1">
    <citation type="submission" date="2023-09" db="EMBL/GenBank/DDBJ databases">
        <authorList>
            <person name="Rey-Velasco X."/>
        </authorList>
    </citation>
    <scope>NUCLEOTIDE SEQUENCE [LARGE SCALE GENOMIC DNA]</scope>
    <source>
        <strain evidence="3 4">P385</strain>
    </source>
</reference>
<keyword evidence="3" id="KW-0378">Hydrolase</keyword>
<dbReference type="InterPro" id="IPR022742">
    <property type="entry name" value="Hydrolase_4"/>
</dbReference>
<evidence type="ECO:0000313" key="3">
    <source>
        <dbReference type="EMBL" id="MDT0617362.1"/>
    </source>
</evidence>
<feature type="domain" description="Serine aminopeptidase S33" evidence="2">
    <location>
        <begin position="81"/>
        <end position="190"/>
    </location>
</feature>
<name>A0ABU3B4I5_9GAMM</name>
<dbReference type="PROSITE" id="PS51257">
    <property type="entry name" value="PROKAR_LIPOPROTEIN"/>
    <property type="match status" value="1"/>
</dbReference>
<dbReference type="Gene3D" id="3.40.50.1820">
    <property type="entry name" value="alpha/beta hydrolase"/>
    <property type="match status" value="1"/>
</dbReference>
<accession>A0ABU3B4I5</accession>
<dbReference type="RefSeq" id="WP_311657098.1">
    <property type="nucleotide sequence ID" value="NZ_JAVRHY010000002.1"/>
</dbReference>
<keyword evidence="1" id="KW-1133">Transmembrane helix</keyword>
<protein>
    <submittedName>
        <fullName evidence="3">Alpha/beta hydrolase</fullName>
    </submittedName>
</protein>
<sequence length="283" mass="31040">MTRDRSTVPRMILTLLLAGGAAFLLLAGCMFVFQERLLFMPNTPGRDLRATPADFGLAYEDVHLETADGETLHGWYVPASDAKATLLHFHGNAGNIGDRVDLLALFHHIGLSVLIIDYRGYGQSTGQPSESGTYRDAEAAWSHLVESRETPPDRIILHGQSLGGAVATWLATKVEPAGLILDSTFTSVPDIAGEVYPWLPVRQLARLGYNTLDRTPDIDAPILVLHSREDDIIGFHHGERLAKAADARLVALRGGHNQTLVRNEGVYQRAIVEFIQSMADVRE</sequence>
<dbReference type="InterPro" id="IPR029058">
    <property type="entry name" value="AB_hydrolase_fold"/>
</dbReference>
<keyword evidence="1" id="KW-0812">Transmembrane</keyword>
<keyword evidence="1" id="KW-0472">Membrane</keyword>
<dbReference type="Pfam" id="PF12146">
    <property type="entry name" value="Hydrolase_4"/>
    <property type="match status" value="1"/>
</dbReference>
<evidence type="ECO:0000256" key="1">
    <source>
        <dbReference type="SAM" id="Phobius"/>
    </source>
</evidence>
<dbReference type="PANTHER" id="PTHR12277">
    <property type="entry name" value="ALPHA/BETA HYDROLASE DOMAIN-CONTAINING PROTEIN"/>
    <property type="match status" value="1"/>
</dbReference>
<comment type="caution">
    <text evidence="3">The sequence shown here is derived from an EMBL/GenBank/DDBJ whole genome shotgun (WGS) entry which is preliminary data.</text>
</comment>
<keyword evidence="4" id="KW-1185">Reference proteome</keyword>
<dbReference type="EMBL" id="JAVRHY010000002">
    <property type="protein sequence ID" value="MDT0617362.1"/>
    <property type="molecule type" value="Genomic_DNA"/>
</dbReference>
<evidence type="ECO:0000259" key="2">
    <source>
        <dbReference type="Pfam" id="PF12146"/>
    </source>
</evidence>
<organism evidence="3 4">
    <name type="scientific">Spectribacter acetivorans</name>
    <dbReference type="NCBI Taxonomy" id="3075603"/>
    <lineage>
        <taxon>Bacteria</taxon>
        <taxon>Pseudomonadati</taxon>
        <taxon>Pseudomonadota</taxon>
        <taxon>Gammaproteobacteria</taxon>
        <taxon>Salinisphaerales</taxon>
        <taxon>Salinisphaeraceae</taxon>
        <taxon>Spectribacter</taxon>
    </lineage>
</organism>
<gene>
    <name evidence="3" type="ORF">RM531_02645</name>
</gene>
<dbReference type="GO" id="GO:0016787">
    <property type="term" value="F:hydrolase activity"/>
    <property type="evidence" value="ECO:0007669"/>
    <property type="project" value="UniProtKB-KW"/>
</dbReference>
<dbReference type="PANTHER" id="PTHR12277:SF81">
    <property type="entry name" value="PROTEIN ABHD13"/>
    <property type="match status" value="1"/>
</dbReference>
<dbReference type="SUPFAM" id="SSF53474">
    <property type="entry name" value="alpha/beta-Hydrolases"/>
    <property type="match status" value="1"/>
</dbReference>
<proteinExistence type="predicted"/>